<gene>
    <name evidence="1" type="ORF">TCMB3V08_LOCUS13473</name>
</gene>
<proteinExistence type="predicted"/>
<reference evidence="1" key="1">
    <citation type="submission" date="2020-11" db="EMBL/GenBank/DDBJ databases">
        <authorList>
            <person name="Tran Van P."/>
        </authorList>
    </citation>
    <scope>NUCLEOTIDE SEQUENCE</scope>
</reference>
<protein>
    <submittedName>
        <fullName evidence="1">(California timema) hypothetical protein</fullName>
    </submittedName>
</protein>
<name>A0A7R9PF43_TIMCA</name>
<organism evidence="1">
    <name type="scientific">Timema californicum</name>
    <name type="common">California timema</name>
    <name type="synonym">Walking stick</name>
    <dbReference type="NCBI Taxonomy" id="61474"/>
    <lineage>
        <taxon>Eukaryota</taxon>
        <taxon>Metazoa</taxon>
        <taxon>Ecdysozoa</taxon>
        <taxon>Arthropoda</taxon>
        <taxon>Hexapoda</taxon>
        <taxon>Insecta</taxon>
        <taxon>Pterygota</taxon>
        <taxon>Neoptera</taxon>
        <taxon>Polyneoptera</taxon>
        <taxon>Phasmatodea</taxon>
        <taxon>Timematodea</taxon>
        <taxon>Timematoidea</taxon>
        <taxon>Timematidae</taxon>
        <taxon>Timema</taxon>
    </lineage>
</organism>
<accession>A0A7R9PF43</accession>
<dbReference type="AlphaFoldDB" id="A0A7R9PF43"/>
<sequence length="20" mass="2519">MCLLMLDHINWSRRLKKTEM</sequence>
<evidence type="ECO:0000313" key="1">
    <source>
        <dbReference type="EMBL" id="CAD7580940.1"/>
    </source>
</evidence>
<dbReference type="EMBL" id="OE207267">
    <property type="protein sequence ID" value="CAD7580940.1"/>
    <property type="molecule type" value="Genomic_DNA"/>
</dbReference>